<keyword evidence="2" id="KW-1185">Reference proteome</keyword>
<organism evidence="1 2">
    <name type="scientific">Camelliibacillus cellulosilyticus</name>
    <dbReference type="NCBI Taxonomy" id="2174486"/>
    <lineage>
        <taxon>Bacteria</taxon>
        <taxon>Bacillati</taxon>
        <taxon>Bacillota</taxon>
        <taxon>Bacilli</taxon>
        <taxon>Bacillales</taxon>
        <taxon>Sporolactobacillaceae</taxon>
        <taxon>Camelliibacillus</taxon>
    </lineage>
</organism>
<dbReference type="EMBL" id="JBHSFW010000009">
    <property type="protein sequence ID" value="MFC4619555.1"/>
    <property type="molecule type" value="Genomic_DNA"/>
</dbReference>
<evidence type="ECO:0000313" key="1">
    <source>
        <dbReference type="EMBL" id="MFC4619555.1"/>
    </source>
</evidence>
<dbReference type="Proteomes" id="UP001596022">
    <property type="component" value="Unassembled WGS sequence"/>
</dbReference>
<dbReference type="Gene3D" id="3.30.70.1290">
    <property type="entry name" value="Transposase IS200-like"/>
    <property type="match status" value="1"/>
</dbReference>
<reference evidence="2" key="1">
    <citation type="journal article" date="2019" name="Int. J. Syst. Evol. Microbiol.">
        <title>The Global Catalogue of Microorganisms (GCM) 10K type strain sequencing project: providing services to taxonomists for standard genome sequencing and annotation.</title>
        <authorList>
            <consortium name="The Broad Institute Genomics Platform"/>
            <consortium name="The Broad Institute Genome Sequencing Center for Infectious Disease"/>
            <person name="Wu L."/>
            <person name="Ma J."/>
        </authorList>
    </citation>
    <scope>NUCLEOTIDE SEQUENCE [LARGE SCALE GENOMIC DNA]</scope>
    <source>
        <strain evidence="2">CGMCC 1.16306</strain>
    </source>
</reference>
<evidence type="ECO:0000313" key="2">
    <source>
        <dbReference type="Proteomes" id="UP001596022"/>
    </source>
</evidence>
<gene>
    <name evidence="1" type="ORF">ACFO4N_12610</name>
</gene>
<comment type="caution">
    <text evidence="1">The sequence shown here is derived from an EMBL/GenBank/DDBJ whole genome shotgun (WGS) entry which is preliminary data.</text>
</comment>
<accession>A0ABV9GS77</accession>
<protein>
    <submittedName>
        <fullName evidence="1">Uncharacterized protein</fullName>
    </submittedName>
</protein>
<name>A0ABV9GS77_9BACL</name>
<dbReference type="InterPro" id="IPR036515">
    <property type="entry name" value="Transposase_17_sf"/>
</dbReference>
<sequence>MFKVSQYIHFNPVEAKMVQRAEDYPWSSYHLFQNSHSDLNPYMNLHAILDHFAESRENDLRASHDPNFVDDLYRTQGVDAILDK</sequence>
<proteinExistence type="predicted"/>